<reference evidence="2" key="1">
    <citation type="submission" date="2021-03" db="EMBL/GenBank/DDBJ databases">
        <title>Revisited historic fungal species revealed as producer of novel bioactive compounds through whole genome sequencing and comparative genomics.</title>
        <authorList>
            <person name="Vignolle G.A."/>
            <person name="Hochenegger N."/>
            <person name="Mach R.L."/>
            <person name="Mach-Aigner A.R."/>
            <person name="Javad Rahimi M."/>
            <person name="Salim K.A."/>
            <person name="Chan C.M."/>
            <person name="Lim L.B.L."/>
            <person name="Cai F."/>
            <person name="Druzhinina I.S."/>
            <person name="U'Ren J.M."/>
            <person name="Derntl C."/>
        </authorList>
    </citation>
    <scope>NUCLEOTIDE SEQUENCE</scope>
    <source>
        <strain evidence="2">TUCIM 5799</strain>
    </source>
</reference>
<dbReference type="AlphaFoldDB" id="A0A9P9WLY5"/>
<feature type="compositionally biased region" description="Pro residues" evidence="1">
    <location>
        <begin position="1"/>
        <end position="12"/>
    </location>
</feature>
<evidence type="ECO:0000256" key="1">
    <source>
        <dbReference type="SAM" id="MobiDB-lite"/>
    </source>
</evidence>
<protein>
    <submittedName>
        <fullName evidence="2">Uncharacterized protein</fullName>
    </submittedName>
</protein>
<feature type="compositionally biased region" description="Pro residues" evidence="1">
    <location>
        <begin position="37"/>
        <end position="52"/>
    </location>
</feature>
<feature type="compositionally biased region" description="Basic and acidic residues" evidence="1">
    <location>
        <begin position="70"/>
        <end position="88"/>
    </location>
</feature>
<evidence type="ECO:0000313" key="2">
    <source>
        <dbReference type="EMBL" id="KAI1869560.1"/>
    </source>
</evidence>
<proteinExistence type="predicted"/>
<organism evidence="2 3">
    <name type="scientific">Neoarthrinium moseri</name>
    <dbReference type="NCBI Taxonomy" id="1658444"/>
    <lineage>
        <taxon>Eukaryota</taxon>
        <taxon>Fungi</taxon>
        <taxon>Dikarya</taxon>
        <taxon>Ascomycota</taxon>
        <taxon>Pezizomycotina</taxon>
        <taxon>Sordariomycetes</taxon>
        <taxon>Xylariomycetidae</taxon>
        <taxon>Amphisphaeriales</taxon>
        <taxon>Apiosporaceae</taxon>
        <taxon>Neoarthrinium</taxon>
    </lineage>
</organism>
<comment type="caution">
    <text evidence="2">The sequence shown here is derived from an EMBL/GenBank/DDBJ whole genome shotgun (WGS) entry which is preliminary data.</text>
</comment>
<dbReference type="Proteomes" id="UP000829685">
    <property type="component" value="Unassembled WGS sequence"/>
</dbReference>
<evidence type="ECO:0000313" key="3">
    <source>
        <dbReference type="Proteomes" id="UP000829685"/>
    </source>
</evidence>
<name>A0A9P9WLY5_9PEZI</name>
<feature type="region of interest" description="Disordered" evidence="1">
    <location>
        <begin position="1"/>
        <end position="88"/>
    </location>
</feature>
<dbReference type="EMBL" id="JAFIMR010000015">
    <property type="protein sequence ID" value="KAI1869560.1"/>
    <property type="molecule type" value="Genomic_DNA"/>
</dbReference>
<keyword evidence="3" id="KW-1185">Reference proteome</keyword>
<sequence>MDPAGPQDPPPYILVEVPQGTAPERYLDESEKLGSPSLPPRPLSAPPAPVPVVDPSTSKAAAVPAVTETQQHHEAAEKAAAEAEAAHDEKQSGFAKRFMGNMLVARLGRAGVQSVSSTVKLPLYLSPWGDNNPFVAPNLRKRDLALAGVMHFGADALIGSSLTAAEAVVQHGAAWTAEQGVDHGYDRFRGARPHSVRRAPGLTSVEVRIAHKLIGEEAELRFFESRDARNMLACAKGWFCPYLYCSSRVSQLSRRKEFTVAEVMGPGLKADAALAPTLLSCITQEDAPVCRLDAGEDAGERSTNYKRFAIFFMGISPYRTASAWSQAKVPGEARLRFHLLTHIPAVVVPIKSTAPVCAWSPWTLDQILHGKDGYSAEKHRDEILRYLDSVVDESHVRQQSRESWRQELSAAIDQILVGLKNISSTLGSIADAFEDEHGGVVMFRF</sequence>
<accession>A0A9P9WLY5</accession>
<gene>
    <name evidence="2" type="ORF">JX265_006650</name>
</gene>